<proteinExistence type="predicted"/>
<dbReference type="CDD" id="cd18186">
    <property type="entry name" value="BTB_POZ_ZBTB_KLHL-like"/>
    <property type="match status" value="1"/>
</dbReference>
<sequence>FHPSAVATIRVGKGEAQEDLIVHEDIISRSDFFKRALNGNWAEAETRVIEMPEDDPAAVRLYLNFVYTKATAAQITSDNQTSFLREIKEQYCEVARVYVLAEKLQDTLTKNAMVRMMSELTFKRDKNERRYFPSYESISIVYNETPEKNLMRQLLVDFWTSVDVPVVAQSYDMLPKEFMRDLLVVLLKENQKRGNNARVNDVEKYLEQV</sequence>
<organism evidence="2 3">
    <name type="scientific">Trematosphaeria pertusa</name>
    <dbReference type="NCBI Taxonomy" id="390896"/>
    <lineage>
        <taxon>Eukaryota</taxon>
        <taxon>Fungi</taxon>
        <taxon>Dikarya</taxon>
        <taxon>Ascomycota</taxon>
        <taxon>Pezizomycotina</taxon>
        <taxon>Dothideomycetes</taxon>
        <taxon>Pleosporomycetidae</taxon>
        <taxon>Pleosporales</taxon>
        <taxon>Massarineae</taxon>
        <taxon>Trematosphaeriaceae</taxon>
        <taxon>Trematosphaeria</taxon>
    </lineage>
</organism>
<dbReference type="PANTHER" id="PTHR47843:SF2">
    <property type="entry name" value="BTB DOMAIN-CONTAINING PROTEIN"/>
    <property type="match status" value="1"/>
</dbReference>
<dbReference type="Proteomes" id="UP000800094">
    <property type="component" value="Unassembled WGS sequence"/>
</dbReference>
<dbReference type="InterPro" id="IPR000210">
    <property type="entry name" value="BTB/POZ_dom"/>
</dbReference>
<feature type="non-terminal residue" evidence="2">
    <location>
        <position position="1"/>
    </location>
</feature>
<dbReference type="SUPFAM" id="SSF54695">
    <property type="entry name" value="POZ domain"/>
    <property type="match status" value="1"/>
</dbReference>
<evidence type="ECO:0000313" key="2">
    <source>
        <dbReference type="EMBL" id="KAF2241951.1"/>
    </source>
</evidence>
<reference evidence="2" key="1">
    <citation type="journal article" date="2020" name="Stud. Mycol.">
        <title>101 Dothideomycetes genomes: a test case for predicting lifestyles and emergence of pathogens.</title>
        <authorList>
            <person name="Haridas S."/>
            <person name="Albert R."/>
            <person name="Binder M."/>
            <person name="Bloem J."/>
            <person name="Labutti K."/>
            <person name="Salamov A."/>
            <person name="Andreopoulos B."/>
            <person name="Baker S."/>
            <person name="Barry K."/>
            <person name="Bills G."/>
            <person name="Bluhm B."/>
            <person name="Cannon C."/>
            <person name="Castanera R."/>
            <person name="Culley D."/>
            <person name="Daum C."/>
            <person name="Ezra D."/>
            <person name="Gonzalez J."/>
            <person name="Henrissat B."/>
            <person name="Kuo A."/>
            <person name="Liang C."/>
            <person name="Lipzen A."/>
            <person name="Lutzoni F."/>
            <person name="Magnuson J."/>
            <person name="Mondo S."/>
            <person name="Nolan M."/>
            <person name="Ohm R."/>
            <person name="Pangilinan J."/>
            <person name="Park H.-J."/>
            <person name="Ramirez L."/>
            <person name="Alfaro M."/>
            <person name="Sun H."/>
            <person name="Tritt A."/>
            <person name="Yoshinaga Y."/>
            <person name="Zwiers L.-H."/>
            <person name="Turgeon B."/>
            <person name="Goodwin S."/>
            <person name="Spatafora J."/>
            <person name="Crous P."/>
            <person name="Grigoriev I."/>
        </authorList>
    </citation>
    <scope>NUCLEOTIDE SEQUENCE</scope>
    <source>
        <strain evidence="2">CBS 122368</strain>
    </source>
</reference>
<gene>
    <name evidence="2" type="ORF">BU26DRAFT_439613</name>
</gene>
<dbReference type="EMBL" id="ML987209">
    <property type="protein sequence ID" value="KAF2241951.1"/>
    <property type="molecule type" value="Genomic_DNA"/>
</dbReference>
<dbReference type="PANTHER" id="PTHR47843">
    <property type="entry name" value="BTB DOMAIN-CONTAINING PROTEIN-RELATED"/>
    <property type="match status" value="1"/>
</dbReference>
<evidence type="ECO:0000259" key="1">
    <source>
        <dbReference type="PROSITE" id="PS50097"/>
    </source>
</evidence>
<dbReference type="OrthoDB" id="1022638at2759"/>
<dbReference type="PROSITE" id="PS50097">
    <property type="entry name" value="BTB"/>
    <property type="match status" value="1"/>
</dbReference>
<evidence type="ECO:0000313" key="3">
    <source>
        <dbReference type="Proteomes" id="UP000800094"/>
    </source>
</evidence>
<dbReference type="Gene3D" id="3.30.710.10">
    <property type="entry name" value="Potassium Channel Kv1.1, Chain A"/>
    <property type="match status" value="1"/>
</dbReference>
<dbReference type="AlphaFoldDB" id="A0A6A6HVB0"/>
<dbReference type="InterPro" id="IPR011333">
    <property type="entry name" value="SKP1/BTB/POZ_sf"/>
</dbReference>
<dbReference type="Pfam" id="PF00651">
    <property type="entry name" value="BTB"/>
    <property type="match status" value="1"/>
</dbReference>
<keyword evidence="3" id="KW-1185">Reference proteome</keyword>
<dbReference type="RefSeq" id="XP_033676955.1">
    <property type="nucleotide sequence ID" value="XM_033824354.1"/>
</dbReference>
<accession>A0A6A6HVB0</accession>
<protein>
    <recommendedName>
        <fullName evidence="1">BTB domain-containing protein</fullName>
    </recommendedName>
</protein>
<dbReference type="GeneID" id="54577684"/>
<feature type="domain" description="BTB" evidence="1">
    <location>
        <begin position="5"/>
        <end position="68"/>
    </location>
</feature>
<name>A0A6A6HVB0_9PLEO</name>